<keyword evidence="4" id="KW-0276">Fatty acid metabolism</keyword>
<dbReference type="Gene3D" id="3.40.50.720">
    <property type="entry name" value="NAD(P)-binding Rossmann-like Domain"/>
    <property type="match status" value="2"/>
</dbReference>
<comment type="caution">
    <text evidence="13">The sequence shown here is derived from an EMBL/GenBank/DDBJ whole genome shotgun (WGS) entry which is preliminary data.</text>
</comment>
<sequence>MTDKITLKDKVVIITGSGGGLGKVYALKFAERGAKVVVNDLGGTLGGSGGSTKAADTVVDEIRAKGGVAVANYDNLVTNPEGILKTALDSFGTVDILINNAGILKDASFKNMTEQQFQDVLDVHLNGAFKLTKLCWEIFKKKNYGRIIMTASPAGLYGNFGQANYSCAKLALVGFGETLAKEGYKYNIKTNIISLLAKSRMTEKVLPPDVLEKLSPEKIVPLVLYLTSEQCPSTGSIYEVAAGLFAQIKWQRSGGLYLNPSNDTLTPEAILTKFDDIYNFNEFEYPIMLKDYNKVWEITSKLKPNDQGNTKIKSLRGKVVIITGAGNGLGKSHAMWFAKYGAKVVVNDFNDPSPVVEEIKRAGGEAVGSKHDVYSQAQDIVKTAIDSFGTVDILINNAGILRDRSFIKMTQKEWDQVIQIHVLATFRLCKLVWPIFAEKKSGWIINTTSTSGIYGNFGQANYASAKAGILAFTKTLAIEGKKAGIKCNAIAPHAETAMTKTIFKENELNKFSTSQVSPLVVLLCSEEVGGVTGDLFEVGAGWIGNTRWQRAKGAVSHEDQIQPEFVQKSWNDIVDFSNPITLKSAEQSSMAILQSVGGTGDDDEDDEDEDEEEVDDDDEDEDEEEVDDDDEDEDEEEVDDDDEDEDEEEVDDDDEDEDEEEVDDDDEDEDETYSYDHHQVILYNISIGATSKELKYVYEGDNEFQVIPSFGVIPFMNQEDGGLNFDSLLKDYNPMKLLHGEHYLKINKFPIPTSGQLKTESFPIEILNKGKKNVLMRSGYKTFDKQGELLFTNIGSYFIRDCQTKSGKNEYFPKNKEGISNFYLKDFSTSGTPDFQSTYKTHDDLASIYRLNGDFNPLHIDPNFAKGGNFDKPILHGLCSFGISAKILLDKYGLFDEIKCRFTSHVYPGETLKVVAWKSGSIVKFQTWVVERNVKVIDFAAINLINDQLSSKL</sequence>
<dbReference type="InterPro" id="IPR054357">
    <property type="entry name" value="MFE-2_N"/>
</dbReference>
<dbReference type="PRINTS" id="PR00081">
    <property type="entry name" value="GDHRDH"/>
</dbReference>
<keyword evidence="6" id="KW-0560">Oxidoreductase</keyword>
<evidence type="ECO:0000313" key="13">
    <source>
        <dbReference type="EMBL" id="TID25540.1"/>
    </source>
</evidence>
<dbReference type="InterPro" id="IPR036291">
    <property type="entry name" value="NAD(P)-bd_dom_sf"/>
</dbReference>
<dbReference type="GO" id="GO:0006635">
    <property type="term" value="P:fatty acid beta-oxidation"/>
    <property type="evidence" value="ECO:0007669"/>
    <property type="project" value="UniProtKB-UniPathway"/>
</dbReference>
<evidence type="ECO:0000256" key="5">
    <source>
        <dbReference type="ARBA" id="ARBA00022857"/>
    </source>
</evidence>
<dbReference type="Pfam" id="PF01575">
    <property type="entry name" value="MaoC_dehydratas"/>
    <property type="match status" value="1"/>
</dbReference>
<dbReference type="Pfam" id="PF00106">
    <property type="entry name" value="adh_short"/>
    <property type="match status" value="2"/>
</dbReference>
<dbReference type="SMART" id="SM00822">
    <property type="entry name" value="PKS_KR"/>
    <property type="match status" value="1"/>
</dbReference>
<evidence type="ECO:0000256" key="8">
    <source>
        <dbReference type="ARBA" id="ARBA00023140"/>
    </source>
</evidence>
<keyword evidence="5" id="KW-0521">NADP</keyword>
<dbReference type="SUPFAM" id="SSF51735">
    <property type="entry name" value="NAD(P)-binding Rossmann-fold domains"/>
    <property type="match status" value="2"/>
</dbReference>
<dbReference type="OrthoDB" id="3592703at2759"/>
<comment type="subcellular location">
    <subcellularLocation>
        <location evidence="1">Peroxisome</location>
    </subcellularLocation>
</comment>
<keyword evidence="9" id="KW-0413">Isomerase</keyword>
<dbReference type="InterPro" id="IPR051687">
    <property type="entry name" value="Peroxisomal_Beta-Oxidation"/>
</dbReference>
<dbReference type="PANTHER" id="PTHR45024:SF2">
    <property type="entry name" value="SCP2 DOMAIN-CONTAINING PROTEIN"/>
    <property type="match status" value="1"/>
</dbReference>
<keyword evidence="10" id="KW-0456">Lyase</keyword>
<reference evidence="13 14" key="1">
    <citation type="journal article" date="2019" name="Front. Genet.">
        <title>Whole-Genome Sequencing of the Opportunistic Yeast Pathogen Candida inconspicua Uncovers Its Hybrid Origin.</title>
        <authorList>
            <person name="Mixao V."/>
            <person name="Hansen A.P."/>
            <person name="Saus E."/>
            <person name="Boekhout T."/>
            <person name="Lass-Florl C."/>
            <person name="Gabaldon T."/>
        </authorList>
    </citation>
    <scope>NUCLEOTIDE SEQUENCE [LARGE SCALE GENOMIC DNA]</scope>
    <source>
        <strain evidence="13 14">CBS 180</strain>
    </source>
</reference>
<dbReference type="FunFam" id="3.40.50.720:FF:000084">
    <property type="entry name" value="Short-chain dehydrogenase reductase"/>
    <property type="match status" value="1"/>
</dbReference>
<protein>
    <recommendedName>
        <fullName evidence="12">Ketoreductase domain-containing protein</fullName>
    </recommendedName>
</protein>
<proteinExistence type="inferred from homology"/>
<feature type="compositionally biased region" description="Acidic residues" evidence="11">
    <location>
        <begin position="600"/>
        <end position="673"/>
    </location>
</feature>
<evidence type="ECO:0000313" key="14">
    <source>
        <dbReference type="Proteomes" id="UP000307173"/>
    </source>
</evidence>
<dbReference type="PANTHER" id="PTHR45024">
    <property type="entry name" value="DEHYDROGENASES, SHORT CHAIN"/>
    <property type="match status" value="1"/>
</dbReference>
<dbReference type="CDD" id="cd03448">
    <property type="entry name" value="HDE_HSD"/>
    <property type="match status" value="1"/>
</dbReference>
<dbReference type="Proteomes" id="UP000307173">
    <property type="component" value="Unassembled WGS sequence"/>
</dbReference>
<evidence type="ECO:0000256" key="2">
    <source>
        <dbReference type="ARBA" id="ARBA00005005"/>
    </source>
</evidence>
<dbReference type="GO" id="GO:0005777">
    <property type="term" value="C:peroxisome"/>
    <property type="evidence" value="ECO:0007669"/>
    <property type="project" value="UniProtKB-SubCell"/>
</dbReference>
<evidence type="ECO:0000256" key="10">
    <source>
        <dbReference type="ARBA" id="ARBA00023239"/>
    </source>
</evidence>
<gene>
    <name evidence="13" type="ORF">CANINC_002930</name>
</gene>
<evidence type="ECO:0000256" key="7">
    <source>
        <dbReference type="ARBA" id="ARBA00023098"/>
    </source>
</evidence>
<dbReference type="SUPFAM" id="SSF54637">
    <property type="entry name" value="Thioesterase/thiol ester dehydrase-isomerase"/>
    <property type="match status" value="2"/>
</dbReference>
<dbReference type="InterPro" id="IPR029069">
    <property type="entry name" value="HotDog_dom_sf"/>
</dbReference>
<comment type="pathway">
    <text evidence="2">Lipid metabolism; fatty acid beta-oxidation.</text>
</comment>
<dbReference type="PROSITE" id="PS00061">
    <property type="entry name" value="ADH_SHORT"/>
    <property type="match status" value="2"/>
</dbReference>
<comment type="similarity">
    <text evidence="3">Belongs to the short-chain dehydrogenases/reductases (SDR) family.</text>
</comment>
<dbReference type="FunFam" id="3.40.50.720:FF:000410">
    <property type="entry name" value="Peroxisomal multifunctional beta-oxidation protein"/>
    <property type="match status" value="1"/>
</dbReference>
<organism evidence="13 14">
    <name type="scientific">Pichia inconspicua</name>
    <dbReference type="NCBI Taxonomy" id="52247"/>
    <lineage>
        <taxon>Eukaryota</taxon>
        <taxon>Fungi</taxon>
        <taxon>Dikarya</taxon>
        <taxon>Ascomycota</taxon>
        <taxon>Saccharomycotina</taxon>
        <taxon>Pichiomycetes</taxon>
        <taxon>Pichiales</taxon>
        <taxon>Pichiaceae</taxon>
        <taxon>Pichia</taxon>
    </lineage>
</organism>
<dbReference type="Pfam" id="PF22622">
    <property type="entry name" value="MFE-2_hydrat-2_N"/>
    <property type="match status" value="1"/>
</dbReference>
<dbReference type="GO" id="GO:0016853">
    <property type="term" value="F:isomerase activity"/>
    <property type="evidence" value="ECO:0007669"/>
    <property type="project" value="UniProtKB-KW"/>
</dbReference>
<dbReference type="AlphaFoldDB" id="A0A4V4NFK9"/>
<dbReference type="GO" id="GO:0016491">
    <property type="term" value="F:oxidoreductase activity"/>
    <property type="evidence" value="ECO:0007669"/>
    <property type="project" value="UniProtKB-KW"/>
</dbReference>
<dbReference type="Gene3D" id="3.10.129.10">
    <property type="entry name" value="Hotdog Thioesterase"/>
    <property type="match status" value="2"/>
</dbReference>
<keyword evidence="8" id="KW-0576">Peroxisome</keyword>
<evidence type="ECO:0000256" key="3">
    <source>
        <dbReference type="ARBA" id="ARBA00006484"/>
    </source>
</evidence>
<dbReference type="PRINTS" id="PR00080">
    <property type="entry name" value="SDRFAMILY"/>
</dbReference>
<feature type="region of interest" description="Disordered" evidence="11">
    <location>
        <begin position="595"/>
        <end position="677"/>
    </location>
</feature>
<evidence type="ECO:0000256" key="9">
    <source>
        <dbReference type="ARBA" id="ARBA00023235"/>
    </source>
</evidence>
<evidence type="ECO:0000259" key="12">
    <source>
        <dbReference type="SMART" id="SM00822"/>
    </source>
</evidence>
<dbReference type="InterPro" id="IPR057326">
    <property type="entry name" value="KR_dom"/>
</dbReference>
<dbReference type="InterPro" id="IPR020904">
    <property type="entry name" value="Sc_DH/Rdtase_CS"/>
</dbReference>
<accession>A0A4V4NFK9</accession>
<dbReference type="InterPro" id="IPR002347">
    <property type="entry name" value="SDR_fam"/>
</dbReference>
<dbReference type="GO" id="GO:0004300">
    <property type="term" value="F:enoyl-CoA hydratase activity"/>
    <property type="evidence" value="ECO:0007669"/>
    <property type="project" value="UniProtKB-ARBA"/>
</dbReference>
<evidence type="ECO:0000256" key="1">
    <source>
        <dbReference type="ARBA" id="ARBA00004275"/>
    </source>
</evidence>
<evidence type="ECO:0000256" key="11">
    <source>
        <dbReference type="SAM" id="MobiDB-lite"/>
    </source>
</evidence>
<evidence type="ECO:0000256" key="4">
    <source>
        <dbReference type="ARBA" id="ARBA00022832"/>
    </source>
</evidence>
<evidence type="ECO:0000256" key="6">
    <source>
        <dbReference type="ARBA" id="ARBA00023002"/>
    </source>
</evidence>
<feature type="domain" description="Ketoreductase" evidence="12">
    <location>
        <begin position="318"/>
        <end position="481"/>
    </location>
</feature>
<keyword evidence="14" id="KW-1185">Reference proteome</keyword>
<name>A0A4V4NFK9_9ASCO</name>
<dbReference type="EMBL" id="SELW01000481">
    <property type="protein sequence ID" value="TID25540.1"/>
    <property type="molecule type" value="Genomic_DNA"/>
</dbReference>
<dbReference type="UniPathway" id="UPA00659"/>
<dbReference type="CDD" id="cd05353">
    <property type="entry name" value="hydroxyacyl-CoA-like_DH_SDR_c-like"/>
    <property type="match status" value="2"/>
</dbReference>
<dbReference type="STRING" id="52247.A0A4V4NFK9"/>
<dbReference type="InterPro" id="IPR002539">
    <property type="entry name" value="MaoC-like_dom"/>
</dbReference>
<keyword evidence="7" id="KW-0443">Lipid metabolism</keyword>